<evidence type="ECO:0000256" key="1">
    <source>
        <dbReference type="ARBA" id="ARBA00009437"/>
    </source>
</evidence>
<evidence type="ECO:0000313" key="7">
    <source>
        <dbReference type="Proteomes" id="UP001165283"/>
    </source>
</evidence>
<dbReference type="PANTHER" id="PTHR30346:SF28">
    <property type="entry name" value="HTH-TYPE TRANSCRIPTIONAL REGULATOR CYNR"/>
    <property type="match status" value="1"/>
</dbReference>
<comment type="similarity">
    <text evidence="1">Belongs to the LysR transcriptional regulatory family.</text>
</comment>
<dbReference type="SUPFAM" id="SSF53850">
    <property type="entry name" value="Periplasmic binding protein-like II"/>
    <property type="match status" value="1"/>
</dbReference>
<dbReference type="Pfam" id="PF03466">
    <property type="entry name" value="LysR_substrate"/>
    <property type="match status" value="1"/>
</dbReference>
<dbReference type="Gene3D" id="3.40.190.290">
    <property type="match status" value="1"/>
</dbReference>
<keyword evidence="3" id="KW-0238">DNA-binding</keyword>
<dbReference type="Gene3D" id="1.10.10.10">
    <property type="entry name" value="Winged helix-like DNA-binding domain superfamily/Winged helix DNA-binding domain"/>
    <property type="match status" value="1"/>
</dbReference>
<feature type="domain" description="HTH lysR-type" evidence="5">
    <location>
        <begin position="24"/>
        <end position="68"/>
    </location>
</feature>
<dbReference type="InterPro" id="IPR005119">
    <property type="entry name" value="LysR_subst-bd"/>
</dbReference>
<name>A0ABT1AAC4_9PSEU</name>
<evidence type="ECO:0000259" key="5">
    <source>
        <dbReference type="PROSITE" id="PS50931"/>
    </source>
</evidence>
<keyword evidence="2" id="KW-0805">Transcription regulation</keyword>
<accession>A0ABT1AAC4</accession>
<dbReference type="InterPro" id="IPR036388">
    <property type="entry name" value="WH-like_DNA-bd_sf"/>
</dbReference>
<proteinExistence type="inferred from homology"/>
<keyword evidence="7" id="KW-1185">Reference proteome</keyword>
<dbReference type="PROSITE" id="PS50931">
    <property type="entry name" value="HTH_LYSR"/>
    <property type="match status" value="1"/>
</dbReference>
<dbReference type="Proteomes" id="UP001165283">
    <property type="component" value="Unassembled WGS sequence"/>
</dbReference>
<dbReference type="RefSeq" id="WP_252445007.1">
    <property type="nucleotide sequence ID" value="NZ_JAGSOV010000073.1"/>
</dbReference>
<evidence type="ECO:0000256" key="2">
    <source>
        <dbReference type="ARBA" id="ARBA00023015"/>
    </source>
</evidence>
<dbReference type="Pfam" id="PF00126">
    <property type="entry name" value="HTH_1"/>
    <property type="match status" value="1"/>
</dbReference>
<comment type="caution">
    <text evidence="6">The sequence shown here is derived from an EMBL/GenBank/DDBJ whole genome shotgun (WGS) entry which is preliminary data.</text>
</comment>
<sequence length="305" mass="32862">MLPASVSIAAELIPRLALLHAMTEHGHLSAAAESIGVPQPTATRWLDALNRSVGVALTERVGRRVELTPAGHALAETAGAVHRELAMGVARAIEAADPGRGQIVFGFLRTQGSTRAPELLRGYRAVRPRVRFSLVQAGHEELVEQLHAGSIDIALTALRPTDTEVEAIELFREPFVLVAPVEHRLARRPMVHLRDVRDETFVGLSAGIALRRPVDEMFRAARIRPRYGFETEEVETVRGLVAAGVGVAVLPSRQGGPSAGSIEIPIAPTRYRTIGLIVSSRRRPTPAADSFRLWAASLPRAVGSG</sequence>
<gene>
    <name evidence="6" type="ORF">KDL28_33050</name>
</gene>
<dbReference type="SUPFAM" id="SSF46785">
    <property type="entry name" value="Winged helix' DNA-binding domain"/>
    <property type="match status" value="1"/>
</dbReference>
<keyword evidence="4" id="KW-0804">Transcription</keyword>
<evidence type="ECO:0000313" key="6">
    <source>
        <dbReference type="EMBL" id="MCO1659901.1"/>
    </source>
</evidence>
<dbReference type="InterPro" id="IPR036390">
    <property type="entry name" value="WH_DNA-bd_sf"/>
</dbReference>
<reference evidence="6" key="1">
    <citation type="submission" date="2021-04" db="EMBL/GenBank/DDBJ databases">
        <title>Pseudonocardia sp. nov., isolated from sandy soil of mangrove forest.</title>
        <authorList>
            <person name="Zan Z."/>
            <person name="Huang R."/>
            <person name="Liu W."/>
        </authorList>
    </citation>
    <scope>NUCLEOTIDE SEQUENCE</scope>
    <source>
        <strain evidence="6">S2-4</strain>
    </source>
</reference>
<dbReference type="EMBL" id="JAGSOV010000073">
    <property type="protein sequence ID" value="MCO1659901.1"/>
    <property type="molecule type" value="Genomic_DNA"/>
</dbReference>
<evidence type="ECO:0000256" key="3">
    <source>
        <dbReference type="ARBA" id="ARBA00023125"/>
    </source>
</evidence>
<organism evidence="6 7">
    <name type="scientific">Pseudonocardia humida</name>
    <dbReference type="NCBI Taxonomy" id="2800819"/>
    <lineage>
        <taxon>Bacteria</taxon>
        <taxon>Bacillati</taxon>
        <taxon>Actinomycetota</taxon>
        <taxon>Actinomycetes</taxon>
        <taxon>Pseudonocardiales</taxon>
        <taxon>Pseudonocardiaceae</taxon>
        <taxon>Pseudonocardia</taxon>
    </lineage>
</organism>
<dbReference type="InterPro" id="IPR000847">
    <property type="entry name" value="LysR_HTH_N"/>
</dbReference>
<protein>
    <submittedName>
        <fullName evidence="6">LysR family transcriptional regulator</fullName>
    </submittedName>
</protein>
<dbReference type="PANTHER" id="PTHR30346">
    <property type="entry name" value="TRANSCRIPTIONAL DUAL REGULATOR HCAR-RELATED"/>
    <property type="match status" value="1"/>
</dbReference>
<evidence type="ECO:0000256" key="4">
    <source>
        <dbReference type="ARBA" id="ARBA00023163"/>
    </source>
</evidence>